<feature type="transmembrane region" description="Helical" evidence="11">
    <location>
        <begin position="115"/>
        <end position="132"/>
    </location>
</feature>
<evidence type="ECO:0000256" key="4">
    <source>
        <dbReference type="ARBA" id="ARBA00017630"/>
    </source>
</evidence>
<reference evidence="14" key="1">
    <citation type="submission" date="2016-06" db="UniProtKB">
        <authorList>
            <consortium name="WormBaseParasite"/>
        </authorList>
    </citation>
    <scope>IDENTIFICATION</scope>
</reference>
<keyword evidence="9 11" id="KW-0472">Membrane</keyword>
<organism evidence="14">
    <name type="scientific">Onchocerca flexuosa</name>
    <dbReference type="NCBI Taxonomy" id="387005"/>
    <lineage>
        <taxon>Eukaryota</taxon>
        <taxon>Metazoa</taxon>
        <taxon>Ecdysozoa</taxon>
        <taxon>Nematoda</taxon>
        <taxon>Chromadorea</taxon>
        <taxon>Rhabditida</taxon>
        <taxon>Spirurina</taxon>
        <taxon>Spiruromorpha</taxon>
        <taxon>Filarioidea</taxon>
        <taxon>Onchocercidae</taxon>
        <taxon>Onchocerca</taxon>
    </lineage>
</organism>
<dbReference type="Proteomes" id="UP000267606">
    <property type="component" value="Unassembled WGS sequence"/>
</dbReference>
<name>A0A183I2D0_9BILA</name>
<evidence type="ECO:0000256" key="8">
    <source>
        <dbReference type="ARBA" id="ARBA00023034"/>
    </source>
</evidence>
<dbReference type="WBParaSite" id="OFLC_0001389301-mRNA-1">
    <property type="protein sequence ID" value="OFLC_0001389301-mRNA-1"/>
    <property type="gene ID" value="OFLC_0001389301"/>
</dbReference>
<gene>
    <name evidence="12" type="ORF">OFLC_LOCUS13892</name>
</gene>
<dbReference type="AlphaFoldDB" id="A0A183I2D0"/>
<accession>A0A183I2D0</accession>
<keyword evidence="7 11" id="KW-1133">Transmembrane helix</keyword>
<dbReference type="Pfam" id="PF06842">
    <property type="entry name" value="DUF1242"/>
    <property type="match status" value="1"/>
</dbReference>
<dbReference type="InterPro" id="IPR042863">
    <property type="entry name" value="Kish-B"/>
</dbReference>
<evidence type="ECO:0000256" key="10">
    <source>
        <dbReference type="ARBA" id="ARBA00032458"/>
    </source>
</evidence>
<keyword evidence="13" id="KW-1185">Reference proteome</keyword>
<keyword evidence="5 11" id="KW-0812">Transmembrane</keyword>
<evidence type="ECO:0000313" key="12">
    <source>
        <dbReference type="EMBL" id="VDP14927.1"/>
    </source>
</evidence>
<dbReference type="PANTHER" id="PTHR46815:SF1">
    <property type="entry name" value="PROTEIN KISH-B"/>
    <property type="match status" value="1"/>
</dbReference>
<proteinExistence type="inferred from homology"/>
<comment type="subcellular location">
    <subcellularLocation>
        <location evidence="2">Golgi apparatus membrane</location>
        <topology evidence="2">Single-pass type I membrane protein</topology>
    </subcellularLocation>
</comment>
<dbReference type="PANTHER" id="PTHR46815">
    <property type="entry name" value="PROTEIN KISH-B"/>
    <property type="match status" value="1"/>
</dbReference>
<evidence type="ECO:0000313" key="14">
    <source>
        <dbReference type="WBParaSite" id="OFLC_0001389301-mRNA-1"/>
    </source>
</evidence>
<evidence type="ECO:0000256" key="3">
    <source>
        <dbReference type="ARBA" id="ARBA00008961"/>
    </source>
</evidence>
<evidence type="ECO:0000256" key="7">
    <source>
        <dbReference type="ARBA" id="ARBA00022989"/>
    </source>
</evidence>
<dbReference type="EMBL" id="UZAJ01040453">
    <property type="protein sequence ID" value="VDP14927.1"/>
    <property type="molecule type" value="Genomic_DNA"/>
</dbReference>
<dbReference type="InterPro" id="IPR009653">
    <property type="entry name" value="Ksh1"/>
</dbReference>
<keyword evidence="6" id="KW-0732">Signal</keyword>
<evidence type="ECO:0000313" key="13">
    <source>
        <dbReference type="Proteomes" id="UP000267606"/>
    </source>
</evidence>
<comment type="similarity">
    <text evidence="3">Belongs to the KISH family.</text>
</comment>
<sequence>MLAAQSSRCMPRDLFEFGPETESGDFIHSYEVERTIDVLWICVFVGGSERARKTDKVVLGLTYIRELANQPKKSEIFTAYSFDGAVIVGLLLICTCAYLKRVPRVNSWLLSEKKGFFGIFYKVSALWFYLYLLEQVDFSLYFSFYSSISKLLLVFGLNITECASFQKYFQAAVIGIRLHFIVSFTCLFCAGYILFIR</sequence>
<protein>
    <recommendedName>
        <fullName evidence="4">Protein kish-B</fullName>
    </recommendedName>
    <alternativeName>
        <fullName evidence="10">Transmembrane protein 167B</fullName>
    </alternativeName>
</protein>
<reference evidence="12 13" key="2">
    <citation type="submission" date="2018-11" db="EMBL/GenBank/DDBJ databases">
        <authorList>
            <consortium name="Pathogen Informatics"/>
        </authorList>
    </citation>
    <scope>NUCLEOTIDE SEQUENCE [LARGE SCALE GENOMIC DNA]</scope>
</reference>
<feature type="transmembrane region" description="Helical" evidence="11">
    <location>
        <begin position="77"/>
        <end position="99"/>
    </location>
</feature>
<evidence type="ECO:0000256" key="11">
    <source>
        <dbReference type="SAM" id="Phobius"/>
    </source>
</evidence>
<evidence type="ECO:0000256" key="6">
    <source>
        <dbReference type="ARBA" id="ARBA00022729"/>
    </source>
</evidence>
<keyword evidence="8" id="KW-0333">Golgi apparatus</keyword>
<feature type="transmembrane region" description="Helical" evidence="11">
    <location>
        <begin position="138"/>
        <end position="159"/>
    </location>
</feature>
<feature type="transmembrane region" description="Helical" evidence="11">
    <location>
        <begin position="171"/>
        <end position="195"/>
    </location>
</feature>
<evidence type="ECO:0000256" key="1">
    <source>
        <dbReference type="ARBA" id="ARBA00002154"/>
    </source>
</evidence>
<evidence type="ECO:0000256" key="5">
    <source>
        <dbReference type="ARBA" id="ARBA00022692"/>
    </source>
</evidence>
<dbReference type="GO" id="GO:0000139">
    <property type="term" value="C:Golgi membrane"/>
    <property type="evidence" value="ECO:0007669"/>
    <property type="project" value="UniProtKB-SubCell"/>
</dbReference>
<comment type="function">
    <text evidence="1">Involved in the early part of the secretory pathway.</text>
</comment>
<dbReference type="STRING" id="387005.A0A183I2D0"/>
<evidence type="ECO:0000256" key="9">
    <source>
        <dbReference type="ARBA" id="ARBA00023136"/>
    </source>
</evidence>
<evidence type="ECO:0000256" key="2">
    <source>
        <dbReference type="ARBA" id="ARBA00004614"/>
    </source>
</evidence>